<dbReference type="EMBL" id="GHBP01000709">
    <property type="protein sequence ID" value="NDJ92436.1"/>
    <property type="molecule type" value="Transcribed_RNA"/>
</dbReference>
<evidence type="ECO:0000256" key="4">
    <source>
        <dbReference type="ARBA" id="ARBA00022857"/>
    </source>
</evidence>
<dbReference type="SUPFAM" id="SSF53613">
    <property type="entry name" value="Ribokinase-like"/>
    <property type="match status" value="1"/>
</dbReference>
<evidence type="ECO:0000256" key="5">
    <source>
        <dbReference type="ARBA" id="ARBA00023027"/>
    </source>
</evidence>
<dbReference type="AlphaFoldDB" id="A0A6G3MER5"/>
<accession>A0A6G3MER5</accession>
<keyword evidence="5" id="KW-0520">NAD</keyword>
<name>A0A6G3MER5_HENSL</name>
<dbReference type="GO" id="GO:0047453">
    <property type="term" value="F:ATP-dependent NAD(P)H-hydrate dehydratase activity"/>
    <property type="evidence" value="ECO:0007669"/>
    <property type="project" value="UniProtKB-EC"/>
</dbReference>
<evidence type="ECO:0000256" key="8">
    <source>
        <dbReference type="ARBA" id="ARBA00047472"/>
    </source>
</evidence>
<feature type="domain" description="YjeF C-terminal" evidence="9">
    <location>
        <begin position="1"/>
        <end position="166"/>
    </location>
</feature>
<organism evidence="10">
    <name type="scientific">Henneguya salminicola</name>
    <name type="common">Myxosporean</name>
    <dbReference type="NCBI Taxonomy" id="69463"/>
    <lineage>
        <taxon>Eukaryota</taxon>
        <taxon>Metazoa</taxon>
        <taxon>Cnidaria</taxon>
        <taxon>Myxozoa</taxon>
        <taxon>Myxosporea</taxon>
        <taxon>Bivalvulida</taxon>
        <taxon>Platysporina</taxon>
        <taxon>Myxobolidae</taxon>
        <taxon>Henneguya</taxon>
    </lineage>
</organism>
<dbReference type="Pfam" id="PF01256">
    <property type="entry name" value="Carb_kinase"/>
    <property type="match status" value="1"/>
</dbReference>
<keyword evidence="4" id="KW-0521">NADP</keyword>
<keyword evidence="6" id="KW-0456">Lyase</keyword>
<sequence>MRWIRVNLFKDGLWFILQDLSIFDISSSIIITPNRNELKRMGEALGISEKISPAQVSERLNNCWVMLKDQTDIVTNSKYEFTNNLLGSPRRCGGQGDILCGFLATLCNWVSKNQSEKICEIPKYAAVSLVSSYIMRSLCSKVYNEKGIGMITSDLINQIPYILTRLTESCKSV</sequence>
<evidence type="ECO:0000256" key="7">
    <source>
        <dbReference type="ARBA" id="ARBA00029804"/>
    </source>
</evidence>
<dbReference type="GO" id="GO:0005524">
    <property type="term" value="F:ATP binding"/>
    <property type="evidence" value="ECO:0007669"/>
    <property type="project" value="UniProtKB-KW"/>
</dbReference>
<evidence type="ECO:0000256" key="1">
    <source>
        <dbReference type="ARBA" id="ARBA00013249"/>
    </source>
</evidence>
<evidence type="ECO:0000259" key="9">
    <source>
        <dbReference type="PROSITE" id="PS51383"/>
    </source>
</evidence>
<keyword evidence="2" id="KW-0547">Nucleotide-binding</keyword>
<reference evidence="10" key="1">
    <citation type="submission" date="2018-11" db="EMBL/GenBank/DDBJ databases">
        <title>Henneguya salminicola genome and transcriptome.</title>
        <authorList>
            <person name="Yahalomi D."/>
            <person name="Atkinson S.D."/>
            <person name="Neuhof M."/>
            <person name="Chang E.S."/>
            <person name="Philippe H."/>
            <person name="Cartwright P."/>
            <person name="Bartholomew J.L."/>
            <person name="Huchon D."/>
        </authorList>
    </citation>
    <scope>NUCLEOTIDE SEQUENCE</scope>
    <source>
        <strain evidence="10">Hz1</strain>
        <tissue evidence="10">Whole</tissue>
    </source>
</reference>
<dbReference type="Gene3D" id="3.40.1190.20">
    <property type="match status" value="1"/>
</dbReference>
<evidence type="ECO:0000256" key="3">
    <source>
        <dbReference type="ARBA" id="ARBA00022840"/>
    </source>
</evidence>
<dbReference type="InterPro" id="IPR029056">
    <property type="entry name" value="Ribokinase-like"/>
</dbReference>
<dbReference type="PANTHER" id="PTHR12592">
    <property type="entry name" value="ATP-DEPENDENT (S)-NAD(P)H-HYDRATE DEHYDRATASE FAMILY MEMBER"/>
    <property type="match status" value="1"/>
</dbReference>
<protein>
    <recommendedName>
        <fullName evidence="1">ATP-dependent NAD(P)H-hydrate dehydratase</fullName>
        <ecNumber evidence="1">4.2.1.93</ecNumber>
    </recommendedName>
    <alternativeName>
        <fullName evidence="7">NAD(P)HX dehydratase</fullName>
    </alternativeName>
</protein>
<keyword evidence="3" id="KW-0067">ATP-binding</keyword>
<dbReference type="PROSITE" id="PS51383">
    <property type="entry name" value="YJEF_C_3"/>
    <property type="match status" value="1"/>
</dbReference>
<evidence type="ECO:0000256" key="2">
    <source>
        <dbReference type="ARBA" id="ARBA00022741"/>
    </source>
</evidence>
<proteinExistence type="predicted"/>
<dbReference type="EC" id="4.2.1.93" evidence="1"/>
<dbReference type="GO" id="GO:0110051">
    <property type="term" value="P:metabolite repair"/>
    <property type="evidence" value="ECO:0007669"/>
    <property type="project" value="TreeGrafter"/>
</dbReference>
<dbReference type="PANTHER" id="PTHR12592:SF0">
    <property type="entry name" value="ATP-DEPENDENT (S)-NAD(P)H-HYDRATE DEHYDRATASE"/>
    <property type="match status" value="1"/>
</dbReference>
<evidence type="ECO:0000313" key="10">
    <source>
        <dbReference type="EMBL" id="NDJ92436.1"/>
    </source>
</evidence>
<dbReference type="InterPro" id="IPR000631">
    <property type="entry name" value="CARKD"/>
</dbReference>
<evidence type="ECO:0000256" key="6">
    <source>
        <dbReference type="ARBA" id="ARBA00023239"/>
    </source>
</evidence>
<comment type="catalytic activity">
    <reaction evidence="8">
        <text>(6S)-NADPHX + ATP = ADP + phosphate + NADPH + H(+)</text>
        <dbReference type="Rhea" id="RHEA:32231"/>
        <dbReference type="ChEBI" id="CHEBI:15378"/>
        <dbReference type="ChEBI" id="CHEBI:30616"/>
        <dbReference type="ChEBI" id="CHEBI:43474"/>
        <dbReference type="ChEBI" id="CHEBI:57783"/>
        <dbReference type="ChEBI" id="CHEBI:64076"/>
        <dbReference type="ChEBI" id="CHEBI:456216"/>
        <dbReference type="EC" id="4.2.1.93"/>
    </reaction>
</comment>